<gene>
    <name evidence="5" type="ORF">L9F63_006502</name>
</gene>
<dbReference type="PRINTS" id="PR00800">
    <property type="entry name" value="YHDCRBOXLASE"/>
</dbReference>
<reference evidence="5" key="2">
    <citation type="submission" date="2023-05" db="EMBL/GenBank/DDBJ databases">
        <authorList>
            <person name="Fouks B."/>
        </authorList>
    </citation>
    <scope>NUCLEOTIDE SEQUENCE</scope>
    <source>
        <strain evidence="5">Stay&amp;Tobe</strain>
        <tissue evidence="5">Testes</tissue>
    </source>
</reference>
<accession>A0AAD7ZAI1</accession>
<proteinExistence type="inferred from homology"/>
<dbReference type="GO" id="GO:0019752">
    <property type="term" value="P:carboxylic acid metabolic process"/>
    <property type="evidence" value="ECO:0007669"/>
    <property type="project" value="InterPro"/>
</dbReference>
<feature type="non-terminal residue" evidence="5">
    <location>
        <position position="1"/>
    </location>
</feature>
<dbReference type="Gene3D" id="3.40.640.10">
    <property type="entry name" value="Type I PLP-dependent aspartate aminotransferase-like (Major domain)"/>
    <property type="match status" value="1"/>
</dbReference>
<evidence type="ECO:0000256" key="2">
    <source>
        <dbReference type="ARBA" id="ARBA00022898"/>
    </source>
</evidence>
<dbReference type="Gene3D" id="1.20.1340.10">
    <property type="entry name" value="dopa decarboxylase, N-terminal domain"/>
    <property type="match status" value="1"/>
</dbReference>
<keyword evidence="6" id="KW-1185">Reference proteome</keyword>
<dbReference type="Pfam" id="PF00282">
    <property type="entry name" value="Pyridoxal_deC"/>
    <property type="match status" value="1"/>
</dbReference>
<dbReference type="GO" id="GO:0004058">
    <property type="term" value="F:aromatic-L-amino-acid decarboxylase activity"/>
    <property type="evidence" value="ECO:0007669"/>
    <property type="project" value="TreeGrafter"/>
</dbReference>
<dbReference type="InterPro" id="IPR015421">
    <property type="entry name" value="PyrdxlP-dep_Trfase_major"/>
</dbReference>
<dbReference type="InterPro" id="IPR015424">
    <property type="entry name" value="PyrdxlP-dep_Trfase"/>
</dbReference>
<dbReference type="FunFam" id="1.20.1340.10:FF:000001">
    <property type="entry name" value="Histidine decarboxylase"/>
    <property type="match status" value="1"/>
</dbReference>
<sequence>MDATEFRKFGKAAVDYLADYLENLRDRPVLPSVEPGYLQEMIPKEAPTQPETWQDILQDMDRVVMPGVTHWHSPHFHAYYPTANSFPGIVGEMFSAGIGCIGFSWITSPACTELEVAMMDWLGKLLNLPKEFLNCSDGPGGGVIQGSASEATLVGLLAAKEKMVKILQADHPDWDQGMIKAKLVAYTSDQSNSSVEKAGLLGSTPMRLLPTDEKCRLRGSMLEQAIKEDRENGLIPFYVVGTLGTTGTCAFDDLEELGPICNRENLWLHVDAAYA</sequence>
<name>A0AAD7ZAI1_DIPPU</name>
<evidence type="ECO:0008006" key="7">
    <source>
        <dbReference type="Google" id="ProtNLM"/>
    </source>
</evidence>
<evidence type="ECO:0000256" key="4">
    <source>
        <dbReference type="RuleBase" id="RU000382"/>
    </source>
</evidence>
<evidence type="ECO:0000256" key="1">
    <source>
        <dbReference type="ARBA" id="ARBA00001933"/>
    </source>
</evidence>
<dbReference type="Proteomes" id="UP001233999">
    <property type="component" value="Unassembled WGS sequence"/>
</dbReference>
<comment type="caution">
    <text evidence="5">The sequence shown here is derived from an EMBL/GenBank/DDBJ whole genome shotgun (WGS) entry which is preliminary data.</text>
</comment>
<dbReference type="AlphaFoldDB" id="A0AAD7ZAI1"/>
<keyword evidence="2 4" id="KW-0663">Pyridoxal phosphate</keyword>
<dbReference type="SUPFAM" id="SSF53383">
    <property type="entry name" value="PLP-dependent transferases"/>
    <property type="match status" value="1"/>
</dbReference>
<reference evidence="5" key="1">
    <citation type="journal article" date="2023" name="IScience">
        <title>Live-bearing cockroach genome reveals convergent evolutionary mechanisms linked to viviparity in insects and beyond.</title>
        <authorList>
            <person name="Fouks B."/>
            <person name="Harrison M.C."/>
            <person name="Mikhailova A.A."/>
            <person name="Marchal E."/>
            <person name="English S."/>
            <person name="Carruthers M."/>
            <person name="Jennings E.C."/>
            <person name="Chiamaka E.L."/>
            <person name="Frigard R.A."/>
            <person name="Pippel M."/>
            <person name="Attardo G.M."/>
            <person name="Benoit J.B."/>
            <person name="Bornberg-Bauer E."/>
            <person name="Tobe S.S."/>
        </authorList>
    </citation>
    <scope>NUCLEOTIDE SEQUENCE</scope>
    <source>
        <strain evidence="5">Stay&amp;Tobe</strain>
    </source>
</reference>
<keyword evidence="3 4" id="KW-0456">Lyase</keyword>
<dbReference type="InterPro" id="IPR002129">
    <property type="entry name" value="PyrdxlP-dep_de-COase"/>
</dbReference>
<organism evidence="5 6">
    <name type="scientific">Diploptera punctata</name>
    <name type="common">Pacific beetle cockroach</name>
    <dbReference type="NCBI Taxonomy" id="6984"/>
    <lineage>
        <taxon>Eukaryota</taxon>
        <taxon>Metazoa</taxon>
        <taxon>Ecdysozoa</taxon>
        <taxon>Arthropoda</taxon>
        <taxon>Hexapoda</taxon>
        <taxon>Insecta</taxon>
        <taxon>Pterygota</taxon>
        <taxon>Neoptera</taxon>
        <taxon>Polyneoptera</taxon>
        <taxon>Dictyoptera</taxon>
        <taxon>Blattodea</taxon>
        <taxon>Blaberoidea</taxon>
        <taxon>Blaberidae</taxon>
        <taxon>Diplopterinae</taxon>
        <taxon>Diploptera</taxon>
    </lineage>
</organism>
<dbReference type="GO" id="GO:0005737">
    <property type="term" value="C:cytoplasm"/>
    <property type="evidence" value="ECO:0007669"/>
    <property type="project" value="TreeGrafter"/>
</dbReference>
<comment type="similarity">
    <text evidence="4">Belongs to the group II decarboxylase family.</text>
</comment>
<protein>
    <recommendedName>
        <fullName evidence="7">Dopa decarboxylase</fullName>
    </recommendedName>
</protein>
<dbReference type="GO" id="GO:0006520">
    <property type="term" value="P:amino acid metabolic process"/>
    <property type="evidence" value="ECO:0007669"/>
    <property type="project" value="InterPro"/>
</dbReference>
<comment type="cofactor">
    <cofactor evidence="1 4">
        <name>pyridoxal 5'-phosphate</name>
        <dbReference type="ChEBI" id="CHEBI:597326"/>
    </cofactor>
</comment>
<dbReference type="GO" id="GO:0006584">
    <property type="term" value="P:catecholamine metabolic process"/>
    <property type="evidence" value="ECO:0007669"/>
    <property type="project" value="TreeGrafter"/>
</dbReference>
<evidence type="ECO:0000256" key="3">
    <source>
        <dbReference type="ARBA" id="ARBA00023239"/>
    </source>
</evidence>
<evidence type="ECO:0000313" key="6">
    <source>
        <dbReference type="Proteomes" id="UP001233999"/>
    </source>
</evidence>
<dbReference type="PANTHER" id="PTHR11999">
    <property type="entry name" value="GROUP II PYRIDOXAL-5-PHOSPHATE DECARBOXYLASE"/>
    <property type="match status" value="1"/>
</dbReference>
<dbReference type="InterPro" id="IPR010977">
    <property type="entry name" value="Aromatic_deC"/>
</dbReference>
<dbReference type="GO" id="GO:0030170">
    <property type="term" value="F:pyridoxal phosphate binding"/>
    <property type="evidence" value="ECO:0007669"/>
    <property type="project" value="InterPro"/>
</dbReference>
<dbReference type="EMBL" id="JASPKZ010009385">
    <property type="protein sequence ID" value="KAJ9576936.1"/>
    <property type="molecule type" value="Genomic_DNA"/>
</dbReference>
<dbReference type="PANTHER" id="PTHR11999:SF60">
    <property type="entry name" value="3,4-DIHYDROXYPHENYLACETALDEHYDE SYNTHASE"/>
    <property type="match status" value="1"/>
</dbReference>
<evidence type="ECO:0000313" key="5">
    <source>
        <dbReference type="EMBL" id="KAJ9576936.1"/>
    </source>
</evidence>